<dbReference type="Pfam" id="PF01070">
    <property type="entry name" value="FMN_dh"/>
    <property type="match status" value="1"/>
</dbReference>
<dbReference type="SUPFAM" id="SSF51395">
    <property type="entry name" value="FMN-linked oxidoreductases"/>
    <property type="match status" value="1"/>
</dbReference>
<dbReference type="NCBIfam" id="TIGR02151">
    <property type="entry name" value="IPP_isom_2"/>
    <property type="match status" value="1"/>
</dbReference>
<evidence type="ECO:0000313" key="14">
    <source>
        <dbReference type="Proteomes" id="UP000053370"/>
    </source>
</evidence>
<dbReference type="PANTHER" id="PTHR43665">
    <property type="entry name" value="ISOPENTENYL-DIPHOSPHATE DELTA-ISOMERASE"/>
    <property type="match status" value="1"/>
</dbReference>
<feature type="binding site" evidence="11">
    <location>
        <begin position="64"/>
        <end position="66"/>
    </location>
    <ligand>
        <name>FMN</name>
        <dbReference type="ChEBI" id="CHEBI:58210"/>
    </ligand>
</feature>
<feature type="binding site" evidence="11">
    <location>
        <position position="157"/>
    </location>
    <ligand>
        <name>substrate</name>
    </ligand>
</feature>
<comment type="similarity">
    <text evidence="11">Belongs to the IPP isomerase type 2 family.</text>
</comment>
<dbReference type="HAMAP" id="MF_00354">
    <property type="entry name" value="Idi_2"/>
    <property type="match status" value="1"/>
</dbReference>
<evidence type="ECO:0000256" key="7">
    <source>
        <dbReference type="ARBA" id="ARBA00022857"/>
    </source>
</evidence>
<dbReference type="GO" id="GO:0010181">
    <property type="term" value="F:FMN binding"/>
    <property type="evidence" value="ECO:0007669"/>
    <property type="project" value="UniProtKB-UniRule"/>
</dbReference>
<dbReference type="STRING" id="1678840.ATC1_131436"/>
<comment type="subunit">
    <text evidence="10 11">Homooctamer. Dimer of tetramers.</text>
</comment>
<dbReference type="InterPro" id="IPR000262">
    <property type="entry name" value="FMN-dep_DH"/>
</dbReference>
<feature type="domain" description="FMN-dependent dehydrogenase" evidence="12">
    <location>
        <begin position="172"/>
        <end position="317"/>
    </location>
</feature>
<comment type="subcellular location">
    <subcellularLocation>
        <location evidence="11">Cytoplasm</location>
    </subcellularLocation>
</comment>
<dbReference type="PIRSF" id="PIRSF003314">
    <property type="entry name" value="IPP_isomerase"/>
    <property type="match status" value="1"/>
</dbReference>
<dbReference type="GO" id="GO:0005737">
    <property type="term" value="C:cytoplasm"/>
    <property type="evidence" value="ECO:0007669"/>
    <property type="project" value="UniProtKB-SubCell"/>
</dbReference>
<evidence type="ECO:0000259" key="12">
    <source>
        <dbReference type="Pfam" id="PF01070"/>
    </source>
</evidence>
<dbReference type="Gene3D" id="3.20.20.70">
    <property type="entry name" value="Aldolase class I"/>
    <property type="match status" value="1"/>
</dbReference>
<dbReference type="InterPro" id="IPR013785">
    <property type="entry name" value="Aldolase_TIM"/>
</dbReference>
<feature type="binding site" evidence="11">
    <location>
        <position position="219"/>
    </location>
    <ligand>
        <name>FMN</name>
        <dbReference type="ChEBI" id="CHEBI:58210"/>
    </ligand>
</feature>
<dbReference type="RefSeq" id="WP_062282673.1">
    <property type="nucleotide sequence ID" value="NZ_DF968181.1"/>
</dbReference>
<evidence type="ECO:0000313" key="13">
    <source>
        <dbReference type="EMBL" id="GAP41447.1"/>
    </source>
</evidence>
<reference evidence="13" key="1">
    <citation type="journal article" date="2015" name="Genome Announc.">
        <title>Draft Genome Sequence of Anaerolineae Strain TC1, a Novel Isolate from a Methanogenic Wastewater Treatment System.</title>
        <authorList>
            <person name="Matsuura N."/>
            <person name="Tourlousse D.M."/>
            <person name="Sun L."/>
            <person name="Toyonaga M."/>
            <person name="Kuroda K."/>
            <person name="Ohashi A."/>
            <person name="Cruz R."/>
            <person name="Yamaguchi T."/>
            <person name="Sekiguchi Y."/>
        </authorList>
    </citation>
    <scope>NUCLEOTIDE SEQUENCE [LARGE SCALE GENOMIC DNA]</scope>
    <source>
        <strain evidence="13">TC1</strain>
    </source>
</reference>
<feature type="binding site" evidence="11">
    <location>
        <begin position="290"/>
        <end position="291"/>
    </location>
    <ligand>
        <name>FMN</name>
        <dbReference type="ChEBI" id="CHEBI:58210"/>
    </ligand>
</feature>
<feature type="binding site" evidence="11">
    <location>
        <position position="122"/>
    </location>
    <ligand>
        <name>FMN</name>
        <dbReference type="ChEBI" id="CHEBI:58210"/>
    </ligand>
</feature>
<protein>
    <recommendedName>
        <fullName evidence="11">Isopentenyl-diphosphate delta-isomerase</fullName>
        <shortName evidence="11">IPP isomerase</shortName>
        <ecNumber evidence="11">5.3.3.2</ecNumber>
    </recommendedName>
    <alternativeName>
        <fullName evidence="11">Isopentenyl diphosphate:dimethylallyl diphosphate isomerase</fullName>
    </alternativeName>
    <alternativeName>
        <fullName evidence="11">Isopentenyl pyrophosphate isomerase</fullName>
    </alternativeName>
    <alternativeName>
        <fullName evidence="11">Type 2 isopentenyl diphosphate isomerase</fullName>
        <shortName evidence="11">IDI-2</shortName>
    </alternativeName>
</protein>
<comment type="cofactor">
    <cofactor evidence="11">
        <name>Mg(2+)</name>
        <dbReference type="ChEBI" id="CHEBI:18420"/>
    </cofactor>
</comment>
<comment type="function">
    <text evidence="11">Involved in the biosynthesis of isoprenoids. Catalyzes the 1,3-allylic rearrangement of the homoallylic substrate isopentenyl (IPP) to its allylic isomer, dimethylallyl diphosphate (DMAPP).</text>
</comment>
<comment type="catalytic activity">
    <reaction evidence="11">
        <text>isopentenyl diphosphate = dimethylallyl diphosphate</text>
        <dbReference type="Rhea" id="RHEA:23284"/>
        <dbReference type="ChEBI" id="CHEBI:57623"/>
        <dbReference type="ChEBI" id="CHEBI:128769"/>
        <dbReference type="EC" id="5.3.3.2"/>
    </reaction>
</comment>
<keyword evidence="7 11" id="KW-0521">NADP</keyword>
<comment type="cofactor">
    <cofactor evidence="1 11">
        <name>FMN</name>
        <dbReference type="ChEBI" id="CHEBI:58210"/>
    </cofactor>
</comment>
<dbReference type="GO" id="GO:0004812">
    <property type="term" value="F:aminoacyl-tRNA ligase activity"/>
    <property type="evidence" value="ECO:0007669"/>
    <property type="project" value="UniProtKB-KW"/>
</dbReference>
<evidence type="ECO:0000256" key="11">
    <source>
        <dbReference type="HAMAP-Rule" id="MF_00354"/>
    </source>
</evidence>
<organism evidence="13">
    <name type="scientific">Flexilinea flocculi</name>
    <dbReference type="NCBI Taxonomy" id="1678840"/>
    <lineage>
        <taxon>Bacteria</taxon>
        <taxon>Bacillati</taxon>
        <taxon>Chloroflexota</taxon>
        <taxon>Anaerolineae</taxon>
        <taxon>Anaerolineales</taxon>
        <taxon>Anaerolineaceae</taxon>
        <taxon>Flexilinea</taxon>
    </lineage>
</organism>
<dbReference type="EC" id="5.3.3.2" evidence="11"/>
<dbReference type="GO" id="GO:0008299">
    <property type="term" value="P:isoprenoid biosynthetic process"/>
    <property type="evidence" value="ECO:0007669"/>
    <property type="project" value="UniProtKB-UniRule"/>
</dbReference>
<evidence type="ECO:0000256" key="2">
    <source>
        <dbReference type="ARBA" id="ARBA00022490"/>
    </source>
</evidence>
<evidence type="ECO:0000256" key="4">
    <source>
        <dbReference type="ARBA" id="ARBA00022643"/>
    </source>
</evidence>
<evidence type="ECO:0000256" key="1">
    <source>
        <dbReference type="ARBA" id="ARBA00001917"/>
    </source>
</evidence>
<evidence type="ECO:0000256" key="9">
    <source>
        <dbReference type="ARBA" id="ARBA00023235"/>
    </source>
</evidence>
<dbReference type="EMBL" id="DF968181">
    <property type="protein sequence ID" value="GAP41447.1"/>
    <property type="molecule type" value="Genomic_DNA"/>
</dbReference>
<feature type="binding site" evidence="11">
    <location>
        <position position="158"/>
    </location>
    <ligand>
        <name>Mg(2+)</name>
        <dbReference type="ChEBI" id="CHEBI:18420"/>
    </ligand>
</feature>
<dbReference type="GO" id="GO:0000287">
    <property type="term" value="F:magnesium ion binding"/>
    <property type="evidence" value="ECO:0007669"/>
    <property type="project" value="UniProtKB-UniRule"/>
</dbReference>
<feature type="binding site" evidence="11">
    <location>
        <position position="189"/>
    </location>
    <ligand>
        <name>FMN</name>
        <dbReference type="ChEBI" id="CHEBI:58210"/>
    </ligand>
</feature>
<gene>
    <name evidence="11" type="primary">fni</name>
    <name evidence="13" type="ORF">ATC1_131436</name>
</gene>
<sequence length="332" mass="36079">MTINSRKDNHIAVCLNKNVQSESTNGFEKYRLVHNALPETNFEDIKTETVFLNQKIAAPILISSITGGTESGNRINRSLLEAANTLNIPFAMGSMRILLEEDSHGIYDNPRKYAPSIPVLANVGAVQFNYGFSRDQCLRAIELIEANALILHLNPLQEVLQSSKNTNFSGLLKKIDYLCSNFPVPIIVKEVGWGISDVVAKNLIDAGVQIIDVAGAGGTSWAKVEAEISGTETAEQLASPFFSWGIPTAQCIEQIHARFPNISLIASGGITHGVDIWKALLLGAKMIGIAGPLLAPANEGPQAVVSFLEILVQQLRIAKFLSQTIVKEKDYD</sequence>
<feature type="binding site" evidence="11">
    <location>
        <position position="63"/>
    </location>
    <ligand>
        <name>FMN</name>
        <dbReference type="ChEBI" id="CHEBI:58210"/>
    </ligand>
</feature>
<dbReference type="GO" id="GO:0070402">
    <property type="term" value="F:NADPH binding"/>
    <property type="evidence" value="ECO:0007669"/>
    <property type="project" value="UniProtKB-UniRule"/>
</dbReference>
<dbReference type="GO" id="GO:0016491">
    <property type="term" value="F:oxidoreductase activity"/>
    <property type="evidence" value="ECO:0007669"/>
    <property type="project" value="InterPro"/>
</dbReference>
<keyword evidence="13" id="KW-0436">Ligase</keyword>
<keyword evidence="4 11" id="KW-0288">FMN</keyword>
<dbReference type="Proteomes" id="UP000053370">
    <property type="component" value="Unassembled WGS sequence"/>
</dbReference>
<feature type="binding site" evidence="11">
    <location>
        <begin position="94"/>
        <end position="96"/>
    </location>
    <ligand>
        <name>substrate</name>
    </ligand>
</feature>
<feature type="binding site" evidence="11">
    <location>
        <begin position="6"/>
        <end position="7"/>
    </location>
    <ligand>
        <name>substrate</name>
    </ligand>
</feature>
<keyword evidence="5 11" id="KW-0479">Metal-binding</keyword>
<evidence type="ECO:0000256" key="8">
    <source>
        <dbReference type="ARBA" id="ARBA00023229"/>
    </source>
</evidence>
<evidence type="ECO:0000256" key="10">
    <source>
        <dbReference type="ARBA" id="ARBA00025810"/>
    </source>
</evidence>
<comment type="caution">
    <text evidence="11">Lacks conserved residue(s) required for the propagation of feature annotation.</text>
</comment>
<proteinExistence type="inferred from homology"/>
<keyword evidence="3 11" id="KW-0285">Flavoprotein</keyword>
<dbReference type="PATRIC" id="fig|1678840.3.peg.2898"/>
<dbReference type="OrthoDB" id="9795032at2"/>
<evidence type="ECO:0000256" key="3">
    <source>
        <dbReference type="ARBA" id="ARBA00022630"/>
    </source>
</evidence>
<accession>A0A0S7BSI9</accession>
<keyword evidence="13" id="KW-0030">Aminoacyl-tRNA synthetase</keyword>
<evidence type="ECO:0000256" key="5">
    <source>
        <dbReference type="ARBA" id="ARBA00022723"/>
    </source>
</evidence>
<keyword evidence="8 11" id="KW-0414">Isoprene biosynthesis</keyword>
<evidence type="ECO:0000256" key="6">
    <source>
        <dbReference type="ARBA" id="ARBA00022842"/>
    </source>
</evidence>
<keyword evidence="9 11" id="KW-0413">Isomerase</keyword>
<comment type="cofactor">
    <cofactor evidence="11">
        <name>NADPH</name>
        <dbReference type="ChEBI" id="CHEBI:57783"/>
    </cofactor>
</comment>
<dbReference type="PANTHER" id="PTHR43665:SF1">
    <property type="entry name" value="ISOPENTENYL-DIPHOSPHATE DELTA-ISOMERASE"/>
    <property type="match status" value="1"/>
</dbReference>
<name>A0A0S7BSI9_9CHLR</name>
<keyword evidence="14" id="KW-1185">Reference proteome</keyword>
<dbReference type="AlphaFoldDB" id="A0A0S7BSI9"/>
<feature type="binding site" evidence="11">
    <location>
        <position position="94"/>
    </location>
    <ligand>
        <name>FMN</name>
        <dbReference type="ChEBI" id="CHEBI:58210"/>
    </ligand>
</feature>
<keyword evidence="6 11" id="KW-0460">Magnesium</keyword>
<dbReference type="CDD" id="cd02811">
    <property type="entry name" value="IDI-2_FMN"/>
    <property type="match status" value="1"/>
</dbReference>
<keyword evidence="2 11" id="KW-0963">Cytoplasm</keyword>
<dbReference type="GO" id="GO:0004452">
    <property type="term" value="F:isopentenyl-diphosphate delta-isomerase activity"/>
    <property type="evidence" value="ECO:0007669"/>
    <property type="project" value="UniProtKB-UniRule"/>
</dbReference>
<dbReference type="InterPro" id="IPR011179">
    <property type="entry name" value="IPdP_isomerase"/>
</dbReference>